<dbReference type="GO" id="GO:0047617">
    <property type="term" value="F:fatty acyl-CoA hydrolase activity"/>
    <property type="evidence" value="ECO:0007669"/>
    <property type="project" value="TreeGrafter"/>
</dbReference>
<dbReference type="InterPro" id="IPR016662">
    <property type="entry name" value="Acyl-CoA_thioEstase_long-chain"/>
</dbReference>
<dbReference type="GeneID" id="20232533"/>
<protein>
    <recommendedName>
        <fullName evidence="7">BAAT/Acyl-CoA thioester hydrolase C-terminal domain-containing protein</fullName>
    </recommendedName>
</protein>
<evidence type="ECO:0000313" key="5">
    <source>
        <dbReference type="EMBL" id="ESO88692.1"/>
    </source>
</evidence>
<dbReference type="OMA" id="ISKPHAM"/>
<evidence type="ECO:0000256" key="1">
    <source>
        <dbReference type="ARBA" id="ARBA00006538"/>
    </source>
</evidence>
<evidence type="ECO:0000256" key="2">
    <source>
        <dbReference type="PIRSR" id="PIRSR016521-1"/>
    </source>
</evidence>
<evidence type="ECO:0000259" key="4">
    <source>
        <dbReference type="Pfam" id="PF08840"/>
    </source>
</evidence>
<feature type="domain" description="Acyl-CoA thioester hydrolase/bile acid-CoA amino acid N-acetyltransferase" evidence="3">
    <location>
        <begin position="14"/>
        <end position="147"/>
    </location>
</feature>
<feature type="active site" description="Charge relay system" evidence="2">
    <location>
        <position position="327"/>
    </location>
</feature>
<keyword evidence="6" id="KW-1185">Reference proteome</keyword>
<dbReference type="PANTHER" id="PTHR10824">
    <property type="entry name" value="ACYL-COENZYME A THIOESTERASE-RELATED"/>
    <property type="match status" value="1"/>
</dbReference>
<dbReference type="Pfam" id="PF08840">
    <property type="entry name" value="BAAT_C"/>
    <property type="match status" value="1"/>
</dbReference>
<dbReference type="CTD" id="20232533"/>
<dbReference type="InterPro" id="IPR042490">
    <property type="entry name" value="Thio_Ohase/BAAT_N"/>
</dbReference>
<dbReference type="KEGG" id="lgi:LOTGIDRAFT_125734"/>
<dbReference type="HOGENOM" id="CLU_029849_4_0_1"/>
<name>V3ZWC8_LOTGI</name>
<dbReference type="EMBL" id="KB202656">
    <property type="protein sequence ID" value="ESO88692.1"/>
    <property type="molecule type" value="Genomic_DNA"/>
</dbReference>
<dbReference type="Proteomes" id="UP000030746">
    <property type="component" value="Unassembled WGS sequence"/>
</dbReference>
<dbReference type="Gene3D" id="3.40.50.1820">
    <property type="entry name" value="alpha/beta hydrolase"/>
    <property type="match status" value="1"/>
</dbReference>
<dbReference type="STRING" id="225164.V3ZWC8"/>
<dbReference type="InterPro" id="IPR029058">
    <property type="entry name" value="AB_hydrolase_fold"/>
</dbReference>
<dbReference type="RefSeq" id="XP_009060740.1">
    <property type="nucleotide sequence ID" value="XM_009062492.1"/>
</dbReference>
<accession>V3ZWC8</accession>
<dbReference type="SUPFAM" id="SSF53474">
    <property type="entry name" value="alpha/beta-Hydrolases"/>
    <property type="match status" value="1"/>
</dbReference>
<dbReference type="PIRSF" id="PIRSF016521">
    <property type="entry name" value="Acyl-CoA_hydro"/>
    <property type="match status" value="1"/>
</dbReference>
<feature type="domain" description="BAAT/Acyl-CoA thioester hydrolase C-terminal" evidence="4">
    <location>
        <begin position="209"/>
        <end position="412"/>
    </location>
</feature>
<proteinExistence type="inferred from homology"/>
<dbReference type="GO" id="GO:0006631">
    <property type="term" value="P:fatty acid metabolic process"/>
    <property type="evidence" value="ECO:0007669"/>
    <property type="project" value="TreeGrafter"/>
</dbReference>
<dbReference type="OrthoDB" id="6347013at2759"/>
<dbReference type="Pfam" id="PF04775">
    <property type="entry name" value="Bile_Hydr_Trans"/>
    <property type="match status" value="1"/>
</dbReference>
<dbReference type="PANTHER" id="PTHR10824:SF4">
    <property type="entry name" value="ACYL-COENZYME A THIOESTERASE 1-LIKE"/>
    <property type="match status" value="1"/>
</dbReference>
<dbReference type="AlphaFoldDB" id="V3ZWC8"/>
<sequence>MSISVSQTDSLMDDIISVKITELKPHKLVTLSAQIKEKPSEIFISNGWYKADNNGDVDLAKDASLNGTYTGINPMGFLSSMVSGCDSDGTLALHKSDVTQPHKVELCVYDGHKLLKELLSEALKPISSIVINRWYLKPNVRRLEVNEGKIRGTLFIPAGNSTHPGIIDLYGSSGRLKETRAALLASRGFTTLALAYFQYLDLPSTLAEVDFSYFEEAVSWFKHHHNVQPGGVGVVGLSKGGEFANLMARYIPDIKCIVNINGAPFLSFFNLKRNGKLFQKAVEIDSSNILVENNAFTLKNAYQCCNSDIIPLWETKVKTLVITGQDDRQNNSEFYQNLSDLYPSDRKENLTILSYPNAGHLIQPPFTPLTTSTYGANFSGIILVNGGTNPGHSHAQTGAWKKMLKFLNENLNTSKSQL</sequence>
<gene>
    <name evidence="5" type="ORF">LOTGIDRAFT_125734</name>
</gene>
<dbReference type="InterPro" id="IPR006862">
    <property type="entry name" value="Thio_Ohase/aa_AcTrfase"/>
</dbReference>
<dbReference type="GO" id="GO:0006637">
    <property type="term" value="P:acyl-CoA metabolic process"/>
    <property type="evidence" value="ECO:0007669"/>
    <property type="project" value="InterPro"/>
</dbReference>
<comment type="similarity">
    <text evidence="1">Belongs to the C/M/P thioester hydrolase family.</text>
</comment>
<evidence type="ECO:0008006" key="7">
    <source>
        <dbReference type="Google" id="ProtNLM"/>
    </source>
</evidence>
<organism evidence="5 6">
    <name type="scientific">Lottia gigantea</name>
    <name type="common">Giant owl limpet</name>
    <dbReference type="NCBI Taxonomy" id="225164"/>
    <lineage>
        <taxon>Eukaryota</taxon>
        <taxon>Metazoa</taxon>
        <taxon>Spiralia</taxon>
        <taxon>Lophotrochozoa</taxon>
        <taxon>Mollusca</taxon>
        <taxon>Gastropoda</taxon>
        <taxon>Patellogastropoda</taxon>
        <taxon>Lottioidea</taxon>
        <taxon>Lottiidae</taxon>
        <taxon>Lottia</taxon>
    </lineage>
</organism>
<evidence type="ECO:0000259" key="3">
    <source>
        <dbReference type="Pfam" id="PF04775"/>
    </source>
</evidence>
<feature type="active site" description="Charge relay system" evidence="2">
    <location>
        <position position="238"/>
    </location>
</feature>
<evidence type="ECO:0000313" key="6">
    <source>
        <dbReference type="Proteomes" id="UP000030746"/>
    </source>
</evidence>
<reference evidence="5 6" key="1">
    <citation type="journal article" date="2013" name="Nature">
        <title>Insights into bilaterian evolution from three spiralian genomes.</title>
        <authorList>
            <person name="Simakov O."/>
            <person name="Marletaz F."/>
            <person name="Cho S.J."/>
            <person name="Edsinger-Gonzales E."/>
            <person name="Havlak P."/>
            <person name="Hellsten U."/>
            <person name="Kuo D.H."/>
            <person name="Larsson T."/>
            <person name="Lv J."/>
            <person name="Arendt D."/>
            <person name="Savage R."/>
            <person name="Osoegawa K."/>
            <person name="de Jong P."/>
            <person name="Grimwood J."/>
            <person name="Chapman J.A."/>
            <person name="Shapiro H."/>
            <person name="Aerts A."/>
            <person name="Otillar R.P."/>
            <person name="Terry A.Y."/>
            <person name="Boore J.L."/>
            <person name="Grigoriev I.V."/>
            <person name="Lindberg D.R."/>
            <person name="Seaver E.C."/>
            <person name="Weisblat D.A."/>
            <person name="Putnam N.H."/>
            <person name="Rokhsar D.S."/>
        </authorList>
    </citation>
    <scope>NUCLEOTIDE SEQUENCE [LARGE SCALE GENOMIC DNA]</scope>
</reference>
<dbReference type="Gene3D" id="2.60.40.2240">
    <property type="entry name" value="Acyl-CoA thioester hydrolase/BAAT N-terminal domain"/>
    <property type="match status" value="1"/>
</dbReference>
<feature type="active site" description="Charge relay system" evidence="2">
    <location>
        <position position="360"/>
    </location>
</feature>
<dbReference type="InterPro" id="IPR014940">
    <property type="entry name" value="BAAT_C"/>
</dbReference>